<dbReference type="EMBL" id="JBEAFC010000014">
    <property type="protein sequence ID" value="KAL1532267.1"/>
    <property type="molecule type" value="Genomic_DNA"/>
</dbReference>
<evidence type="ECO:0000256" key="10">
    <source>
        <dbReference type="SAM" id="MobiDB-lite"/>
    </source>
</evidence>
<feature type="compositionally biased region" description="Polar residues" evidence="10">
    <location>
        <begin position="1"/>
        <end position="18"/>
    </location>
</feature>
<evidence type="ECO:0000313" key="12">
    <source>
        <dbReference type="EMBL" id="KAL1532267.1"/>
    </source>
</evidence>
<dbReference type="Pfam" id="PF00481">
    <property type="entry name" value="PP2C"/>
    <property type="match status" value="1"/>
</dbReference>
<keyword evidence="6" id="KW-0460">Magnesium</keyword>
<dbReference type="GO" id="GO:0004722">
    <property type="term" value="F:protein serine/threonine phosphatase activity"/>
    <property type="evidence" value="ECO:0007669"/>
    <property type="project" value="UniProtKB-EC"/>
</dbReference>
<evidence type="ECO:0000256" key="9">
    <source>
        <dbReference type="RuleBase" id="RU003465"/>
    </source>
</evidence>
<dbReference type="PANTHER" id="PTHR47992">
    <property type="entry name" value="PROTEIN PHOSPHATASE"/>
    <property type="match status" value="1"/>
</dbReference>
<comment type="cofactor">
    <cofactor evidence="2">
        <name>Mg(2+)</name>
        <dbReference type="ChEBI" id="CHEBI:18420"/>
    </cofactor>
</comment>
<dbReference type="Gene3D" id="3.60.40.10">
    <property type="entry name" value="PPM-type phosphatase domain"/>
    <property type="match status" value="1"/>
</dbReference>
<dbReference type="InterPro" id="IPR000222">
    <property type="entry name" value="PP2C_BS"/>
</dbReference>
<accession>A0ABD1FK87</accession>
<dbReference type="InterPro" id="IPR036457">
    <property type="entry name" value="PPM-type-like_dom_sf"/>
</dbReference>
<feature type="compositionally biased region" description="Basic and acidic residues" evidence="10">
    <location>
        <begin position="52"/>
        <end position="62"/>
    </location>
</feature>
<dbReference type="CDD" id="cd00143">
    <property type="entry name" value="PP2Cc"/>
    <property type="match status" value="1"/>
</dbReference>
<organism evidence="12 13">
    <name type="scientific">Salvia divinorum</name>
    <name type="common">Maria pastora</name>
    <name type="synonym">Diviner's sage</name>
    <dbReference type="NCBI Taxonomy" id="28513"/>
    <lineage>
        <taxon>Eukaryota</taxon>
        <taxon>Viridiplantae</taxon>
        <taxon>Streptophyta</taxon>
        <taxon>Embryophyta</taxon>
        <taxon>Tracheophyta</taxon>
        <taxon>Spermatophyta</taxon>
        <taxon>Magnoliopsida</taxon>
        <taxon>eudicotyledons</taxon>
        <taxon>Gunneridae</taxon>
        <taxon>Pentapetalae</taxon>
        <taxon>asterids</taxon>
        <taxon>lamiids</taxon>
        <taxon>Lamiales</taxon>
        <taxon>Lamiaceae</taxon>
        <taxon>Nepetoideae</taxon>
        <taxon>Mentheae</taxon>
        <taxon>Salviinae</taxon>
        <taxon>Salvia</taxon>
        <taxon>Salvia subgen. Calosphace</taxon>
    </lineage>
</organism>
<feature type="region of interest" description="Disordered" evidence="10">
    <location>
        <begin position="1"/>
        <end position="22"/>
    </location>
</feature>
<dbReference type="EC" id="3.1.3.16" evidence="3"/>
<evidence type="ECO:0000313" key="13">
    <source>
        <dbReference type="Proteomes" id="UP001567538"/>
    </source>
</evidence>
<feature type="region of interest" description="Disordered" evidence="10">
    <location>
        <begin position="35"/>
        <end position="77"/>
    </location>
</feature>
<keyword evidence="8" id="KW-0464">Manganese</keyword>
<keyword evidence="4" id="KW-0479">Metal-binding</keyword>
<dbReference type="PROSITE" id="PS01032">
    <property type="entry name" value="PPM_1"/>
    <property type="match status" value="1"/>
</dbReference>
<dbReference type="SUPFAM" id="SSF81606">
    <property type="entry name" value="PP2C-like"/>
    <property type="match status" value="1"/>
</dbReference>
<evidence type="ECO:0000256" key="8">
    <source>
        <dbReference type="ARBA" id="ARBA00023211"/>
    </source>
</evidence>
<evidence type="ECO:0000256" key="1">
    <source>
        <dbReference type="ARBA" id="ARBA00001936"/>
    </source>
</evidence>
<dbReference type="InterPro" id="IPR015655">
    <property type="entry name" value="PP2C"/>
</dbReference>
<feature type="domain" description="PPM-type phosphatase" evidence="11">
    <location>
        <begin position="83"/>
        <end position="381"/>
    </location>
</feature>
<dbReference type="PROSITE" id="PS51746">
    <property type="entry name" value="PPM_2"/>
    <property type="match status" value="1"/>
</dbReference>
<keyword evidence="7 9" id="KW-0904">Protein phosphatase</keyword>
<reference evidence="12 13" key="1">
    <citation type="submission" date="2024-06" db="EMBL/GenBank/DDBJ databases">
        <title>A chromosome level genome sequence of Diviner's sage (Salvia divinorum).</title>
        <authorList>
            <person name="Ford S.A."/>
            <person name="Ro D.-K."/>
            <person name="Ness R.W."/>
            <person name="Phillips M.A."/>
        </authorList>
    </citation>
    <scope>NUCLEOTIDE SEQUENCE [LARGE SCALE GENOMIC DNA]</scope>
    <source>
        <strain evidence="12">SAF-2024a</strain>
        <tissue evidence="12">Leaf</tissue>
    </source>
</reference>
<proteinExistence type="inferred from homology"/>
<comment type="similarity">
    <text evidence="9">Belongs to the PP2C family.</text>
</comment>
<dbReference type="SMART" id="SM00332">
    <property type="entry name" value="PP2Cc"/>
    <property type="match status" value="1"/>
</dbReference>
<dbReference type="AlphaFoldDB" id="A0ABD1FK87"/>
<keyword evidence="13" id="KW-1185">Reference proteome</keyword>
<dbReference type="Proteomes" id="UP001567538">
    <property type="component" value="Unassembled WGS sequence"/>
</dbReference>
<feature type="compositionally biased region" description="Basic residues" evidence="10">
    <location>
        <begin position="40"/>
        <end position="51"/>
    </location>
</feature>
<evidence type="ECO:0000256" key="4">
    <source>
        <dbReference type="ARBA" id="ARBA00022723"/>
    </source>
</evidence>
<evidence type="ECO:0000259" key="11">
    <source>
        <dbReference type="PROSITE" id="PS51746"/>
    </source>
</evidence>
<evidence type="ECO:0000256" key="3">
    <source>
        <dbReference type="ARBA" id="ARBA00013081"/>
    </source>
</evidence>
<dbReference type="InterPro" id="IPR001932">
    <property type="entry name" value="PPM-type_phosphatase-like_dom"/>
</dbReference>
<dbReference type="FunFam" id="3.60.40.10:FF:000291">
    <property type="entry name" value="Protein phosphatase 2C 50"/>
    <property type="match status" value="1"/>
</dbReference>
<keyword evidence="5 9" id="KW-0378">Hydrolase</keyword>
<sequence length="386" mass="41734">MRTNSTHMGRFPSTNQSDKIADVAAGTRAHYKKLIDGAAARRRRSQMRRRRNSEEADALHQQEEEDDHVVGSGNGGQEVVPVRAGAAAVAGRQREMEDTVTVWMDLCSPLITGCIPVHYFGVYDGHGGSHFSTICKEKMHGIFKDELLLGGPATAIQIGADESLLQETWRVVISRVFARTERVALRTCTCGSEGFHCTCDRSSLNYSGTTAVAVLLTEHHIVVGNCGDSRAVLYRAGQIVPLSSDHKPERADEKARIEASGGKVVSTDTDRVQGVLAMSRAIGDVFLKPHVISEPDMTFTRRDGEDEFVILASDGMWDVIPMEMAGRVARQCLSDEAGGGGTLLPEHEPFPSPAVAAASLLTRLALARSSTDNIAVVVIDLNGEQV</sequence>
<comment type="cofactor">
    <cofactor evidence="1">
        <name>Mn(2+)</name>
        <dbReference type="ChEBI" id="CHEBI:29035"/>
    </cofactor>
</comment>
<evidence type="ECO:0000256" key="6">
    <source>
        <dbReference type="ARBA" id="ARBA00022842"/>
    </source>
</evidence>
<name>A0ABD1FK87_SALDI</name>
<dbReference type="GO" id="GO:0046872">
    <property type="term" value="F:metal ion binding"/>
    <property type="evidence" value="ECO:0007669"/>
    <property type="project" value="UniProtKB-KW"/>
</dbReference>
<evidence type="ECO:0000256" key="2">
    <source>
        <dbReference type="ARBA" id="ARBA00001946"/>
    </source>
</evidence>
<evidence type="ECO:0000256" key="5">
    <source>
        <dbReference type="ARBA" id="ARBA00022801"/>
    </source>
</evidence>
<comment type="caution">
    <text evidence="12">The sequence shown here is derived from an EMBL/GenBank/DDBJ whole genome shotgun (WGS) entry which is preliminary data.</text>
</comment>
<gene>
    <name evidence="12" type="ORF">AAHA92_32296</name>
</gene>
<evidence type="ECO:0000256" key="7">
    <source>
        <dbReference type="ARBA" id="ARBA00022912"/>
    </source>
</evidence>
<protein>
    <recommendedName>
        <fullName evidence="3">protein-serine/threonine phosphatase</fullName>
        <ecNumber evidence="3">3.1.3.16</ecNumber>
    </recommendedName>
</protein>